<evidence type="ECO:0000256" key="5">
    <source>
        <dbReference type="ARBA" id="ARBA00022741"/>
    </source>
</evidence>
<dbReference type="GO" id="GO:0016887">
    <property type="term" value="F:ATP hydrolysis activity"/>
    <property type="evidence" value="ECO:0007669"/>
    <property type="project" value="InterPro"/>
</dbReference>
<dbReference type="Proteomes" id="UP000243904">
    <property type="component" value="Chromosome I"/>
</dbReference>
<evidence type="ECO:0000313" key="13">
    <source>
        <dbReference type="Proteomes" id="UP000243904"/>
    </source>
</evidence>
<name>A0A1H1VCN1_9BRAD</name>
<dbReference type="AlphaFoldDB" id="A0A1H1VCN1"/>
<keyword evidence="9 10" id="KW-0472">Membrane</keyword>
<comment type="similarity">
    <text evidence="2">Belongs to the cation transport ATPase (P-type) (TC 3.A.3) family. Type IIIA subfamily.</text>
</comment>
<evidence type="ECO:0000313" key="12">
    <source>
        <dbReference type="EMBL" id="SDS82443.1"/>
    </source>
</evidence>
<keyword evidence="3" id="KW-0597">Phosphoprotein</keyword>
<feature type="transmembrane region" description="Helical" evidence="10">
    <location>
        <begin position="679"/>
        <end position="699"/>
    </location>
</feature>
<feature type="transmembrane region" description="Helical" evidence="10">
    <location>
        <begin position="736"/>
        <end position="757"/>
    </location>
</feature>
<reference evidence="13" key="1">
    <citation type="submission" date="2016-10" db="EMBL/GenBank/DDBJ databases">
        <authorList>
            <person name="Varghese N."/>
            <person name="Submissions S."/>
        </authorList>
    </citation>
    <scope>NUCLEOTIDE SEQUENCE [LARGE SCALE GENOMIC DNA]</scope>
    <source>
        <strain evidence="13">GAS369</strain>
    </source>
</reference>
<dbReference type="Gene3D" id="3.40.1110.10">
    <property type="entry name" value="Calcium-transporting ATPase, cytoplasmic domain N"/>
    <property type="match status" value="1"/>
</dbReference>
<dbReference type="InterPro" id="IPR008250">
    <property type="entry name" value="ATPase_P-typ_transduc_dom_A_sf"/>
</dbReference>
<dbReference type="Pfam" id="PF00702">
    <property type="entry name" value="Hydrolase"/>
    <property type="match status" value="1"/>
</dbReference>
<dbReference type="SUPFAM" id="SSF56784">
    <property type="entry name" value="HAD-like"/>
    <property type="match status" value="1"/>
</dbReference>
<evidence type="ECO:0000256" key="9">
    <source>
        <dbReference type="ARBA" id="ARBA00023136"/>
    </source>
</evidence>
<keyword evidence="6" id="KW-0067">ATP-binding</keyword>
<feature type="transmembrane region" description="Helical" evidence="10">
    <location>
        <begin position="239"/>
        <end position="265"/>
    </location>
</feature>
<dbReference type="Gene3D" id="1.20.1110.10">
    <property type="entry name" value="Calcium-transporting ATPase, transmembrane domain"/>
    <property type="match status" value="1"/>
</dbReference>
<evidence type="ECO:0000256" key="7">
    <source>
        <dbReference type="ARBA" id="ARBA00022967"/>
    </source>
</evidence>
<gene>
    <name evidence="12" type="ORF">SAMN05444158_3347</name>
</gene>
<dbReference type="Pfam" id="PF00690">
    <property type="entry name" value="Cation_ATPase_N"/>
    <property type="match status" value="1"/>
</dbReference>
<dbReference type="SUPFAM" id="SSF81665">
    <property type="entry name" value="Calcium ATPase, transmembrane domain M"/>
    <property type="match status" value="1"/>
</dbReference>
<keyword evidence="4 10" id="KW-0812">Transmembrane</keyword>
<dbReference type="InterPro" id="IPR023214">
    <property type="entry name" value="HAD_sf"/>
</dbReference>
<dbReference type="InterPro" id="IPR044492">
    <property type="entry name" value="P_typ_ATPase_HD_dom"/>
</dbReference>
<dbReference type="NCBIfam" id="TIGR01494">
    <property type="entry name" value="ATPase_P-type"/>
    <property type="match status" value="2"/>
</dbReference>
<evidence type="ECO:0000256" key="1">
    <source>
        <dbReference type="ARBA" id="ARBA00004141"/>
    </source>
</evidence>
<dbReference type="SFLD" id="SFLDF00027">
    <property type="entry name" value="p-type_atpase"/>
    <property type="match status" value="1"/>
</dbReference>
<dbReference type="SFLD" id="SFLDS00003">
    <property type="entry name" value="Haloacid_Dehalogenase"/>
    <property type="match status" value="1"/>
</dbReference>
<dbReference type="InterPro" id="IPR004014">
    <property type="entry name" value="ATPase_P-typ_cation-transptr_N"/>
</dbReference>
<dbReference type="InterPro" id="IPR059000">
    <property type="entry name" value="ATPase_P-type_domA"/>
</dbReference>
<dbReference type="SFLD" id="SFLDG00002">
    <property type="entry name" value="C1.7:_P-type_atpase_like"/>
    <property type="match status" value="1"/>
</dbReference>
<evidence type="ECO:0000256" key="3">
    <source>
        <dbReference type="ARBA" id="ARBA00022553"/>
    </source>
</evidence>
<dbReference type="GO" id="GO:0015662">
    <property type="term" value="F:P-type ion transporter activity"/>
    <property type="evidence" value="ECO:0007669"/>
    <property type="project" value="UniProtKB-ARBA"/>
</dbReference>
<evidence type="ECO:0000256" key="10">
    <source>
        <dbReference type="SAM" id="Phobius"/>
    </source>
</evidence>
<dbReference type="InterPro" id="IPR023298">
    <property type="entry name" value="ATPase_P-typ_TM_dom_sf"/>
</dbReference>
<sequence>MTDLSGGLTTSEARARLKTGGPNAVVDVAQHPVRRAVNKLWAPVPWMLEAAILLQIGLGDYVAAAVVALLLLFNAALGFFQEGRAQATLDALKSRLALIAAVRRDGQWTTVPAAELVPGDVVKLSLGAVVAADIRLIEGSILIDQSMLTGESLPAEAVCGTEAYAGALVRRGEATAEVTATGARTKFGRTAELVRTAMAESSQQKTVLDVVRNLVLFNGAVTITLATYAFWIAMPLSEIAPLVLVAVLSSIPVALPSMFTLAAAVGARALSRRGVLPTSLSAVDEAAGIDILCADKTGTLTRNELAVMSVCPMPTYDEAHVLALAALASSDGGQDPVDVAVRNAASRTSAPNKLELVAFVPFDPAVKRSEATVRQADGAVIKVLKGAFAVIAGMSQSSTEATTRVDELQAKGFRVLAVAAGSASSLKLIGLIALSDPPRADSAALVAELKGLGVRTIMVTGDAQATAEVVAGLVGIKGKVWAKSPLPEEISAGEFSIFTGVLPEDKYRLVKALQKEGHAVGMCGDGANDAPALRQAQMGIAVFTATDVAKSAAGIVLTEPGLGGIVTSIKEGRRTFQRILTYTLRSIVHKVVQVLFLSAGLVITGHAILTPTLMVLMMVTGDFLSMSSSTDNVRPSPKPNKWRIRNLTIAGVIMGVVDLVFCVACLATGKFVVGLDTETLRTLTVVTLVFSGQALFYVAREREHLWSSLPGRWLVVSSITDLSIISVLAINGFLMVAIPIGIIVGVFAAAIVFAFVLDAVKSVLFRRLAVV</sequence>
<dbReference type="SMART" id="SM00831">
    <property type="entry name" value="Cation_ATPase_N"/>
    <property type="match status" value="1"/>
</dbReference>
<dbReference type="Gene3D" id="3.40.50.1000">
    <property type="entry name" value="HAD superfamily/HAD-like"/>
    <property type="match status" value="1"/>
</dbReference>
<proteinExistence type="inferred from homology"/>
<dbReference type="EMBL" id="LT629750">
    <property type="protein sequence ID" value="SDS82443.1"/>
    <property type="molecule type" value="Genomic_DNA"/>
</dbReference>
<evidence type="ECO:0000256" key="6">
    <source>
        <dbReference type="ARBA" id="ARBA00022840"/>
    </source>
</evidence>
<dbReference type="SUPFAM" id="SSF81653">
    <property type="entry name" value="Calcium ATPase, transduction domain A"/>
    <property type="match status" value="1"/>
</dbReference>
<dbReference type="PROSITE" id="PS00154">
    <property type="entry name" value="ATPASE_E1_E2"/>
    <property type="match status" value="1"/>
</dbReference>
<accession>A0A1H1VCN1</accession>
<feature type="transmembrane region" description="Helical" evidence="10">
    <location>
        <begin position="647"/>
        <end position="673"/>
    </location>
</feature>
<evidence type="ECO:0000256" key="8">
    <source>
        <dbReference type="ARBA" id="ARBA00022989"/>
    </source>
</evidence>
<comment type="subcellular location">
    <subcellularLocation>
        <location evidence="1">Membrane</location>
        <topology evidence="1">Multi-pass membrane protein</topology>
    </subcellularLocation>
</comment>
<dbReference type="GO" id="GO:0005524">
    <property type="term" value="F:ATP binding"/>
    <property type="evidence" value="ECO:0007669"/>
    <property type="project" value="UniProtKB-KW"/>
</dbReference>
<keyword evidence="5" id="KW-0547">Nucleotide-binding</keyword>
<evidence type="ECO:0000259" key="11">
    <source>
        <dbReference type="SMART" id="SM00831"/>
    </source>
</evidence>
<evidence type="ECO:0000256" key="2">
    <source>
        <dbReference type="ARBA" id="ARBA00008804"/>
    </source>
</evidence>
<dbReference type="Gene3D" id="2.70.150.10">
    <property type="entry name" value="Calcium-transporting ATPase, cytoplasmic transduction domain A"/>
    <property type="match status" value="1"/>
</dbReference>
<protein>
    <submittedName>
        <fullName evidence="12">H+-transporting ATPase</fullName>
    </submittedName>
</protein>
<dbReference type="PANTHER" id="PTHR42861">
    <property type="entry name" value="CALCIUM-TRANSPORTING ATPASE"/>
    <property type="match status" value="1"/>
</dbReference>
<keyword evidence="8 10" id="KW-1133">Transmembrane helix</keyword>
<dbReference type="GO" id="GO:0016020">
    <property type="term" value="C:membrane"/>
    <property type="evidence" value="ECO:0007669"/>
    <property type="project" value="UniProtKB-SubCell"/>
</dbReference>
<dbReference type="Pfam" id="PF00122">
    <property type="entry name" value="E1-E2_ATPase"/>
    <property type="match status" value="1"/>
</dbReference>
<dbReference type="InterPro" id="IPR023299">
    <property type="entry name" value="ATPase_P-typ_cyto_dom_N"/>
</dbReference>
<dbReference type="InterPro" id="IPR001757">
    <property type="entry name" value="P_typ_ATPase"/>
</dbReference>
<keyword evidence="13" id="KW-1185">Reference proteome</keyword>
<dbReference type="InterPro" id="IPR036412">
    <property type="entry name" value="HAD-like_sf"/>
</dbReference>
<feature type="transmembrane region" description="Helical" evidence="10">
    <location>
        <begin position="214"/>
        <end position="233"/>
    </location>
</feature>
<dbReference type="InterPro" id="IPR018303">
    <property type="entry name" value="ATPase_P-typ_P_site"/>
</dbReference>
<feature type="domain" description="Cation-transporting P-type ATPase N-terminal" evidence="11">
    <location>
        <begin position="4"/>
        <end position="60"/>
    </location>
</feature>
<feature type="transmembrane region" description="Helical" evidence="10">
    <location>
        <begin position="61"/>
        <end position="80"/>
    </location>
</feature>
<organism evidence="12 13">
    <name type="scientific">Bradyrhizobium canariense</name>
    <dbReference type="NCBI Taxonomy" id="255045"/>
    <lineage>
        <taxon>Bacteria</taxon>
        <taxon>Pseudomonadati</taxon>
        <taxon>Pseudomonadota</taxon>
        <taxon>Alphaproteobacteria</taxon>
        <taxon>Hyphomicrobiales</taxon>
        <taxon>Nitrobacteraceae</taxon>
        <taxon>Bradyrhizobium</taxon>
    </lineage>
</organism>
<dbReference type="PRINTS" id="PR00120">
    <property type="entry name" value="HATPASE"/>
</dbReference>
<dbReference type="FunFam" id="2.70.150.10:FF:000042">
    <property type="entry name" value="Plasma membrane ATPase"/>
    <property type="match status" value="1"/>
</dbReference>
<dbReference type="RefSeq" id="WP_244549117.1">
    <property type="nucleotide sequence ID" value="NZ_LT629750.1"/>
</dbReference>
<dbReference type="PRINTS" id="PR00119">
    <property type="entry name" value="CATATPASE"/>
</dbReference>
<keyword evidence="7" id="KW-1278">Translocase</keyword>
<evidence type="ECO:0000256" key="4">
    <source>
        <dbReference type="ARBA" id="ARBA00022692"/>
    </source>
</evidence>